<sequence>MEDLTDILGKPLSDDKFILELLRKKLEPFKSKEIEIESRLGKLIDTFTSERLRIASMHPVILENSNDFRFETGVRSGDFEKIKKLFSDLESVKISDKTFSHQGMRKTVCNGVEKTIKKSRLLALNIYLPDKAYDLRIAVAKEVEMPNFMKKGGFERERDRETFKIDNLQYDFTIINELYRNNQTSEKIYEVETEMINADGDLDDFLRSTINLGTFLE</sequence>
<dbReference type="VEuPathDB" id="MicrosporidiaDB:M153_4945000192"/>
<dbReference type="CDD" id="cd07470">
    <property type="entry name" value="CYTH-like_mRNA_RTPase"/>
    <property type="match status" value="1"/>
</dbReference>
<proteinExistence type="inferred from homology"/>
<evidence type="ECO:0000313" key="10">
    <source>
        <dbReference type="EMBL" id="KRH92519.1"/>
    </source>
</evidence>
<dbReference type="AlphaFoldDB" id="A0A0R0M0I4"/>
<evidence type="ECO:0000256" key="4">
    <source>
        <dbReference type="ARBA" id="ARBA00022664"/>
    </source>
</evidence>
<keyword evidence="10" id="KW-0418">Kinase</keyword>
<dbReference type="GO" id="GO:0006370">
    <property type="term" value="P:7-methylguanosine mRNA capping"/>
    <property type="evidence" value="ECO:0007669"/>
    <property type="project" value="UniProtKB-UniRule"/>
</dbReference>
<feature type="domain" description="mRNA triphosphatase Cet1-like" evidence="9">
    <location>
        <begin position="26"/>
        <end position="97"/>
    </location>
</feature>
<keyword evidence="4 8" id="KW-0507">mRNA processing</keyword>
<comment type="subunit">
    <text evidence="8">Heterodimer. The mRNA-capping enzyme is composed of two separate chains alpha and beta, respectively a mRNA guanylyltransferase and an mRNA 5'-triphosphate monophosphatase.</text>
</comment>
<comment type="subcellular location">
    <subcellularLocation>
        <location evidence="2 8">Nucleus</location>
    </subcellularLocation>
</comment>
<evidence type="ECO:0000256" key="6">
    <source>
        <dbReference type="ARBA" id="ARBA00023242"/>
    </source>
</evidence>
<keyword evidence="10" id="KW-0808">Transferase</keyword>
<keyword evidence="6 8" id="KW-0539">Nucleus</keyword>
<dbReference type="InterPro" id="IPR033469">
    <property type="entry name" value="CYTH-like_dom_sf"/>
</dbReference>
<evidence type="ECO:0000256" key="5">
    <source>
        <dbReference type="ARBA" id="ARBA00022801"/>
    </source>
</evidence>
<evidence type="ECO:0000256" key="2">
    <source>
        <dbReference type="ARBA" id="ARBA00004123"/>
    </source>
</evidence>
<reference evidence="10 11" key="1">
    <citation type="submission" date="2015-07" db="EMBL/GenBank/DDBJ databases">
        <title>The genome of Pseudoloma neurophilia, a relevant intracellular parasite of the zebrafish.</title>
        <authorList>
            <person name="Ndikumana S."/>
            <person name="Pelin A."/>
            <person name="Sanders J."/>
            <person name="Corradi N."/>
        </authorList>
    </citation>
    <scope>NUCLEOTIDE SEQUENCE [LARGE SCALE GENOMIC DNA]</scope>
    <source>
        <strain evidence="10 11">MK1</strain>
    </source>
</reference>
<gene>
    <name evidence="10" type="ORF">M153_4945000192</name>
</gene>
<comment type="caution">
    <text evidence="10">The sequence shown here is derived from an EMBL/GenBank/DDBJ whole genome shotgun (WGS) entry which is preliminary data.</text>
</comment>
<dbReference type="OrthoDB" id="272147at2759"/>
<evidence type="ECO:0000256" key="1">
    <source>
        <dbReference type="ARBA" id="ARBA00001946"/>
    </source>
</evidence>
<dbReference type="InterPro" id="IPR004206">
    <property type="entry name" value="mRNA_triPase_Cet1"/>
</dbReference>
<dbReference type="Pfam" id="PF02940">
    <property type="entry name" value="mRNA_triPase"/>
    <property type="match status" value="2"/>
</dbReference>
<dbReference type="EC" id="3.6.1.74" evidence="8"/>
<dbReference type="PANTHER" id="PTHR28118:SF1">
    <property type="entry name" value="POLYNUCLEOTIDE 5'-TRIPHOSPHATASE CTL1-RELATED"/>
    <property type="match status" value="1"/>
</dbReference>
<dbReference type="InterPro" id="IPR040343">
    <property type="entry name" value="Cet1/Ctl1"/>
</dbReference>
<evidence type="ECO:0000256" key="8">
    <source>
        <dbReference type="RuleBase" id="RU367053"/>
    </source>
</evidence>
<dbReference type="GO" id="GO:0031533">
    <property type="term" value="C:mRNA capping enzyme complex"/>
    <property type="evidence" value="ECO:0007669"/>
    <property type="project" value="UniProtKB-UniRule"/>
</dbReference>
<comment type="cofactor">
    <cofactor evidence="1 8">
        <name>Mg(2+)</name>
        <dbReference type="ChEBI" id="CHEBI:18420"/>
    </cofactor>
</comment>
<dbReference type="GO" id="GO:0004651">
    <property type="term" value="F:polynucleotide 5'-phosphatase activity"/>
    <property type="evidence" value="ECO:0007669"/>
    <property type="project" value="UniProtKB-UniRule"/>
</dbReference>
<comment type="function">
    <text evidence="8">First step of mRNA capping. Converts the 5'-triphosphate end of a nascent mRNA chain into a diphosphate end.</text>
</comment>
<comment type="catalytic activity">
    <reaction evidence="7">
        <text>a 5'-end triphospho-ribonucleoside in mRNA + H2O = a 5'-end diphospho-ribonucleoside in mRNA + phosphate + H(+)</text>
        <dbReference type="Rhea" id="RHEA:67004"/>
        <dbReference type="Rhea" id="RHEA-COMP:17164"/>
        <dbReference type="Rhea" id="RHEA-COMP:17165"/>
        <dbReference type="ChEBI" id="CHEBI:15377"/>
        <dbReference type="ChEBI" id="CHEBI:15378"/>
        <dbReference type="ChEBI" id="CHEBI:43474"/>
        <dbReference type="ChEBI" id="CHEBI:167616"/>
        <dbReference type="ChEBI" id="CHEBI:167618"/>
        <dbReference type="EC" id="3.6.1.74"/>
    </reaction>
    <physiologicalReaction direction="left-to-right" evidence="7">
        <dbReference type="Rhea" id="RHEA:67005"/>
    </physiologicalReaction>
</comment>
<evidence type="ECO:0000313" key="11">
    <source>
        <dbReference type="Proteomes" id="UP000051530"/>
    </source>
</evidence>
<keyword evidence="11" id="KW-1185">Reference proteome</keyword>
<dbReference type="GO" id="GO:0016301">
    <property type="term" value="F:kinase activity"/>
    <property type="evidence" value="ECO:0007669"/>
    <property type="project" value="UniProtKB-KW"/>
</dbReference>
<dbReference type="SUPFAM" id="SSF55154">
    <property type="entry name" value="CYTH-like phosphatases"/>
    <property type="match status" value="1"/>
</dbReference>
<dbReference type="InterPro" id="IPR037009">
    <property type="entry name" value="mRNA_triPase_Cet1_sf"/>
</dbReference>
<organism evidence="10 11">
    <name type="scientific">Pseudoloma neurophilia</name>
    <dbReference type="NCBI Taxonomy" id="146866"/>
    <lineage>
        <taxon>Eukaryota</taxon>
        <taxon>Fungi</taxon>
        <taxon>Fungi incertae sedis</taxon>
        <taxon>Microsporidia</taxon>
        <taxon>Pseudoloma</taxon>
    </lineage>
</organism>
<keyword evidence="5 8" id="KW-0378">Hydrolase</keyword>
<evidence type="ECO:0000259" key="9">
    <source>
        <dbReference type="Pfam" id="PF02940"/>
    </source>
</evidence>
<protein>
    <recommendedName>
        <fullName evidence="8">mRNA-capping enzyme subunit beta</fullName>
        <ecNumber evidence="8">3.6.1.74</ecNumber>
    </recommendedName>
    <alternativeName>
        <fullName evidence="8">mRNA 5'-phosphatase</fullName>
    </alternativeName>
    <alternativeName>
        <fullName evidence="8">mRNA 5'-triphosphate monophosphatase</fullName>
    </alternativeName>
</protein>
<feature type="domain" description="mRNA triphosphatase Cet1-like" evidence="9">
    <location>
        <begin position="111"/>
        <end position="195"/>
    </location>
</feature>
<comment type="similarity">
    <text evidence="3 8">Belongs to the fungal TPase family.</text>
</comment>
<dbReference type="EMBL" id="LGUB01000867">
    <property type="protein sequence ID" value="KRH92519.1"/>
    <property type="molecule type" value="Genomic_DNA"/>
</dbReference>
<dbReference type="Gene3D" id="3.20.100.10">
    <property type="entry name" value="mRNA triphosphatase Cet1-like"/>
    <property type="match status" value="1"/>
</dbReference>
<evidence type="ECO:0000256" key="7">
    <source>
        <dbReference type="ARBA" id="ARBA00047740"/>
    </source>
</evidence>
<accession>A0A0R0M0I4</accession>
<evidence type="ECO:0000256" key="3">
    <source>
        <dbReference type="ARBA" id="ARBA00006345"/>
    </source>
</evidence>
<name>A0A0R0M0I4_9MICR</name>
<dbReference type="PANTHER" id="PTHR28118">
    <property type="entry name" value="POLYNUCLEOTIDE 5'-TRIPHOSPHATASE-RELATED"/>
    <property type="match status" value="1"/>
</dbReference>
<dbReference type="Proteomes" id="UP000051530">
    <property type="component" value="Unassembled WGS sequence"/>
</dbReference>
<dbReference type="GO" id="GO:0140818">
    <property type="term" value="F:mRNA 5'-triphosphate monophosphatase activity"/>
    <property type="evidence" value="ECO:0007669"/>
    <property type="project" value="UniProtKB-EC"/>
</dbReference>
<keyword evidence="8" id="KW-0506">mRNA capping</keyword>